<dbReference type="CDD" id="cd01428">
    <property type="entry name" value="ADK"/>
    <property type="match status" value="1"/>
</dbReference>
<feature type="compositionally biased region" description="Basic and acidic residues" evidence="4">
    <location>
        <begin position="591"/>
        <end position="610"/>
    </location>
</feature>
<keyword evidence="2" id="KW-0547">Nucleotide-binding</keyword>
<dbReference type="CDD" id="cd22967">
    <property type="entry name" value="DD_AK7"/>
    <property type="match status" value="1"/>
</dbReference>
<proteinExistence type="predicted"/>
<dbReference type="Gene3D" id="1.20.890.10">
    <property type="entry name" value="cAMP-dependent protein kinase regulatory subunit, dimerization-anchoring domain"/>
    <property type="match status" value="1"/>
</dbReference>
<reference evidence="5" key="2">
    <citation type="submission" date="2025-09" db="UniProtKB">
        <authorList>
            <consortium name="Ensembl"/>
        </authorList>
    </citation>
    <scope>IDENTIFICATION</scope>
</reference>
<dbReference type="GO" id="GO:0019205">
    <property type="term" value="F:nucleobase-containing compound kinase activity"/>
    <property type="evidence" value="ECO:0007669"/>
    <property type="project" value="InterPro"/>
</dbReference>
<keyword evidence="1" id="KW-0808">Transferase</keyword>
<dbReference type="InterPro" id="IPR047499">
    <property type="entry name" value="DD_AK7"/>
</dbReference>
<dbReference type="GO" id="GO:0005524">
    <property type="term" value="F:ATP binding"/>
    <property type="evidence" value="ECO:0007669"/>
    <property type="project" value="InterPro"/>
</dbReference>
<keyword evidence="3" id="KW-0418">Kinase</keyword>
<dbReference type="InterPro" id="IPR027417">
    <property type="entry name" value="P-loop_NTPase"/>
</dbReference>
<dbReference type="GO" id="GO:0006139">
    <property type="term" value="P:nucleobase-containing compound metabolic process"/>
    <property type="evidence" value="ECO:0007669"/>
    <property type="project" value="InterPro"/>
</dbReference>
<dbReference type="RefSeq" id="XP_022626027.1">
    <property type="nucleotide sequence ID" value="XM_022770306.1"/>
</dbReference>
<evidence type="ECO:0000256" key="1">
    <source>
        <dbReference type="ARBA" id="ARBA00022679"/>
    </source>
</evidence>
<accession>A0A3B4TT28</accession>
<dbReference type="Pfam" id="PF00406">
    <property type="entry name" value="ADK"/>
    <property type="match status" value="1"/>
</dbReference>
<dbReference type="InterPro" id="IPR036291">
    <property type="entry name" value="NAD(P)-bd_dom_sf"/>
</dbReference>
<evidence type="ECO:0000313" key="5">
    <source>
        <dbReference type="Ensembl" id="ENSSDUP00000008890.1"/>
    </source>
</evidence>
<dbReference type="Gene3D" id="3.40.50.300">
    <property type="entry name" value="P-loop containing nucleotide triphosphate hydrolases"/>
    <property type="match status" value="1"/>
</dbReference>
<dbReference type="GeneTree" id="ENSGT00390000015102"/>
<feature type="region of interest" description="Disordered" evidence="4">
    <location>
        <begin position="579"/>
        <end position="610"/>
    </location>
</feature>
<dbReference type="InterPro" id="IPR007858">
    <property type="entry name" value="Dpy-30_motif"/>
</dbReference>
<evidence type="ECO:0000313" key="6">
    <source>
        <dbReference type="Proteomes" id="UP000261420"/>
    </source>
</evidence>
<keyword evidence="6" id="KW-1185">Reference proteome</keyword>
<reference evidence="5" key="1">
    <citation type="submission" date="2025-08" db="UniProtKB">
        <authorList>
            <consortium name="Ensembl"/>
        </authorList>
    </citation>
    <scope>IDENTIFICATION</scope>
</reference>
<dbReference type="PRINTS" id="PR00094">
    <property type="entry name" value="ADENYLTKNASE"/>
</dbReference>
<dbReference type="STRING" id="41447.ENSSDUP00000008890"/>
<dbReference type="SUPFAM" id="SSF51735">
    <property type="entry name" value="NAD(P)-binding Rossmann-fold domains"/>
    <property type="match status" value="1"/>
</dbReference>
<dbReference type="Ensembl" id="ENSSDUT00000009066.1">
    <property type="protein sequence ID" value="ENSSDUP00000008890.1"/>
    <property type="gene ID" value="ENSSDUG00000006542.1"/>
</dbReference>
<evidence type="ECO:0000256" key="4">
    <source>
        <dbReference type="SAM" id="MobiDB-lite"/>
    </source>
</evidence>
<dbReference type="PANTHER" id="PTHR23359">
    <property type="entry name" value="NUCLEOTIDE KINASE"/>
    <property type="match status" value="1"/>
</dbReference>
<organism evidence="5 6">
    <name type="scientific">Seriola dumerili</name>
    <name type="common">Greater amberjack</name>
    <name type="synonym">Caranx dumerili</name>
    <dbReference type="NCBI Taxonomy" id="41447"/>
    <lineage>
        <taxon>Eukaryota</taxon>
        <taxon>Metazoa</taxon>
        <taxon>Chordata</taxon>
        <taxon>Craniata</taxon>
        <taxon>Vertebrata</taxon>
        <taxon>Euteleostomi</taxon>
        <taxon>Actinopterygii</taxon>
        <taxon>Neopterygii</taxon>
        <taxon>Teleostei</taxon>
        <taxon>Neoteleostei</taxon>
        <taxon>Acanthomorphata</taxon>
        <taxon>Carangaria</taxon>
        <taxon>Carangiformes</taxon>
        <taxon>Carangidae</taxon>
        <taxon>Seriola</taxon>
    </lineage>
</organism>
<dbReference type="OMA" id="YTEEHML"/>
<dbReference type="SUPFAM" id="SSF52540">
    <property type="entry name" value="P-loop containing nucleoside triphosphate hydrolases"/>
    <property type="match status" value="1"/>
</dbReference>
<dbReference type="Pfam" id="PF05186">
    <property type="entry name" value="Dpy-30"/>
    <property type="match status" value="1"/>
</dbReference>
<dbReference type="InterPro" id="IPR000850">
    <property type="entry name" value="Adenylat/UMP-CMP_kin"/>
</dbReference>
<protein>
    <submittedName>
        <fullName evidence="5">Adenylate kinase 7a</fullName>
    </submittedName>
</protein>
<dbReference type="Proteomes" id="UP000261420">
    <property type="component" value="Unplaced"/>
</dbReference>
<dbReference type="AlphaFoldDB" id="A0A3B4TT28"/>
<name>A0A3B4TT28_SERDU</name>
<evidence type="ECO:0000256" key="2">
    <source>
        <dbReference type="ARBA" id="ARBA00022741"/>
    </source>
</evidence>
<evidence type="ECO:0000256" key="3">
    <source>
        <dbReference type="ARBA" id="ARBA00022777"/>
    </source>
</evidence>
<dbReference type="Gene3D" id="3.40.50.720">
    <property type="entry name" value="NAD(P)-binding Rossmann-like Domain"/>
    <property type="match status" value="1"/>
</dbReference>
<dbReference type="GeneID" id="111240334"/>
<dbReference type="KEGG" id="sdu:111240334"/>
<sequence length="692" mass="79583">MGDIKQRTRPKRIFISDVDRYSSKHIAKFLSTCVAGETSEDDEAEGTRGEPAFQIVGTVSSPNDETAAFLLEQYTSPTRDELLERLLECDVVVYNISENATQQLVEEATWAITALHAELENFKSRKMFILVSTVMTWAMSKPQSLEETDVLLTEDEFRRRRPHPTFKNHNNLEKLVLKLGRGKKSKFTGYVVASGLQYGKGENLFHYFFKVSWLMQFPKVPVFGQGTNSIPMIHVYDLAGVIQNITELRPKSKYILAVDDSKNTLEDIVKMISDTLGPGKIDKVPEQEAITMRAFKPEELEYLSINLQLDALTIKDSFSLRWTSESGMIENMESIVEEYKDTRQLLPIRICLVGPPSVGKTTVSEKLCNHYRTHHIKIKEVIEEKITQLKEIVNGGDLEYVSEEVAAAAHTQLDNINKSMEMNTGRLADHLVFDILQEKLNSKPCRNQGFVLDGFPKTYEQAKMIFMDEDTENQDTMVKTPVYNTKITPEHVIALEASDDFLTKRVQGLPERVAEKMRCTQDEFLPRLMRYRQLSTAEETLLDYFDELEIHPEYIEVTTDDPDYTDVMKKITEMVGIPKNYGLSPEEQEEEDRKKEEERKQKLAADAAEKKRRNEAALAEMAAQYEEWQKNLSEVKRQEHELLEAHCLPLRNYLMKYVMPSLTEAMIECSKIKPEDPVDFLAEHLQRSNQQE</sequence>